<dbReference type="WBParaSite" id="PEQ_0001066301-mRNA-1">
    <property type="protein sequence ID" value="PEQ_0001066301-mRNA-1"/>
    <property type="gene ID" value="PEQ_0001066301"/>
</dbReference>
<keyword evidence="4" id="KW-0472">Membrane</keyword>
<feature type="domain" description="Kazal-like" evidence="5">
    <location>
        <begin position="94"/>
        <end position="150"/>
    </location>
</feature>
<keyword evidence="1" id="KW-0646">Protease inhibitor</keyword>
<dbReference type="Proteomes" id="UP000887564">
    <property type="component" value="Unplaced"/>
</dbReference>
<dbReference type="InterPro" id="IPR003645">
    <property type="entry name" value="Fol_N"/>
</dbReference>
<dbReference type="InterPro" id="IPR050653">
    <property type="entry name" value="Prot_Inhib_GrowthFact_Antg"/>
</dbReference>
<dbReference type="InterPro" id="IPR002049">
    <property type="entry name" value="LE_dom"/>
</dbReference>
<dbReference type="Pfam" id="PF07648">
    <property type="entry name" value="Kazal_2"/>
    <property type="match status" value="1"/>
</dbReference>
<keyword evidence="6" id="KW-1185">Reference proteome</keyword>
<dbReference type="GO" id="GO:0005576">
    <property type="term" value="C:extracellular region"/>
    <property type="evidence" value="ECO:0007669"/>
    <property type="project" value="TreeGrafter"/>
</dbReference>
<dbReference type="Gene3D" id="3.30.60.30">
    <property type="match status" value="1"/>
</dbReference>
<evidence type="ECO:0000259" key="5">
    <source>
        <dbReference type="PROSITE" id="PS51465"/>
    </source>
</evidence>
<dbReference type="PANTHER" id="PTHR10913:SF45">
    <property type="entry name" value="FOLLISTATIN, ISOFORM A-RELATED"/>
    <property type="match status" value="1"/>
</dbReference>
<keyword evidence="3" id="KW-1015">Disulfide bond</keyword>
<dbReference type="SUPFAM" id="SSF100895">
    <property type="entry name" value="Kazal-type serine protease inhibitors"/>
    <property type="match status" value="1"/>
</dbReference>
<feature type="transmembrane region" description="Helical" evidence="4">
    <location>
        <begin position="29"/>
        <end position="50"/>
    </location>
</feature>
<evidence type="ECO:0000313" key="7">
    <source>
        <dbReference type="WBParaSite" id="PEQ_0001066301-mRNA-1"/>
    </source>
</evidence>
<dbReference type="CDD" id="cd00055">
    <property type="entry name" value="EGF_Lam"/>
    <property type="match status" value="1"/>
</dbReference>
<evidence type="ECO:0000256" key="1">
    <source>
        <dbReference type="ARBA" id="ARBA00022690"/>
    </source>
</evidence>
<proteinExistence type="predicted"/>
<keyword evidence="2" id="KW-0722">Serine protease inhibitor</keyword>
<protein>
    <submittedName>
        <fullName evidence="7">Kazal-like domain-containing protein</fullName>
    </submittedName>
</protein>
<dbReference type="AlphaFoldDB" id="A0A914RWF7"/>
<dbReference type="GO" id="GO:0030154">
    <property type="term" value="P:cell differentiation"/>
    <property type="evidence" value="ECO:0007669"/>
    <property type="project" value="TreeGrafter"/>
</dbReference>
<keyword evidence="4" id="KW-1133">Transmembrane helix</keyword>
<evidence type="ECO:0000256" key="3">
    <source>
        <dbReference type="ARBA" id="ARBA00023157"/>
    </source>
</evidence>
<keyword evidence="4" id="KW-0812">Transmembrane</keyword>
<accession>A0A914RWF7</accession>
<dbReference type="PANTHER" id="PTHR10913">
    <property type="entry name" value="FOLLISTATIN-RELATED"/>
    <property type="match status" value="1"/>
</dbReference>
<organism evidence="6 7">
    <name type="scientific">Parascaris equorum</name>
    <name type="common">Equine roundworm</name>
    <dbReference type="NCBI Taxonomy" id="6256"/>
    <lineage>
        <taxon>Eukaryota</taxon>
        <taxon>Metazoa</taxon>
        <taxon>Ecdysozoa</taxon>
        <taxon>Nematoda</taxon>
        <taxon>Chromadorea</taxon>
        <taxon>Rhabditida</taxon>
        <taxon>Spirurina</taxon>
        <taxon>Ascaridomorpha</taxon>
        <taxon>Ascaridoidea</taxon>
        <taxon>Ascarididae</taxon>
        <taxon>Parascaris</taxon>
    </lineage>
</organism>
<evidence type="ECO:0000256" key="2">
    <source>
        <dbReference type="ARBA" id="ARBA00022900"/>
    </source>
</evidence>
<dbReference type="PROSITE" id="PS51465">
    <property type="entry name" value="KAZAL_2"/>
    <property type="match status" value="1"/>
</dbReference>
<evidence type="ECO:0000313" key="6">
    <source>
        <dbReference type="Proteomes" id="UP000887564"/>
    </source>
</evidence>
<evidence type="ECO:0000256" key="4">
    <source>
        <dbReference type="SAM" id="Phobius"/>
    </source>
</evidence>
<name>A0A914RWF7_PAREQ</name>
<reference evidence="7" key="1">
    <citation type="submission" date="2022-11" db="UniProtKB">
        <authorList>
            <consortium name="WormBaseParasite"/>
        </authorList>
    </citation>
    <scope>IDENTIFICATION</scope>
</reference>
<sequence length="150" mass="15999">MDLIISSGSTNDLMDLIIFSGSTNDLMDLIIFSGMSCIIIVVPACGCSVFGSSRLDCEQSTGRCQCKKDSFGLKCDTSCAEMQCHHGAKCVIGRSGKPDCVCPSKCSFDYLGIAVNMSVCGTDGSTYDNFCELTRFACAHQLDLDATLNP</sequence>
<dbReference type="InterPro" id="IPR002350">
    <property type="entry name" value="Kazal_dom"/>
</dbReference>
<dbReference type="SMART" id="SM00274">
    <property type="entry name" value="FOLN"/>
    <property type="match status" value="1"/>
</dbReference>
<dbReference type="InterPro" id="IPR036058">
    <property type="entry name" value="Kazal_dom_sf"/>
</dbReference>